<dbReference type="CDD" id="cd00093">
    <property type="entry name" value="HTH_XRE"/>
    <property type="match status" value="1"/>
</dbReference>
<dbReference type="InterPro" id="IPR001387">
    <property type="entry name" value="Cro/C1-type_HTH"/>
</dbReference>
<keyword evidence="3" id="KW-1185">Reference proteome</keyword>
<name>A0A5B8XQ38_9DELT</name>
<dbReference type="RefSeq" id="WP_146960044.1">
    <property type="nucleotide sequence ID" value="NZ_CP042467.1"/>
</dbReference>
<dbReference type="GO" id="GO:0003677">
    <property type="term" value="F:DNA binding"/>
    <property type="evidence" value="ECO:0007669"/>
    <property type="project" value="InterPro"/>
</dbReference>
<dbReference type="SMART" id="SM00530">
    <property type="entry name" value="HTH_XRE"/>
    <property type="match status" value="1"/>
</dbReference>
<dbReference type="PROSITE" id="PS50943">
    <property type="entry name" value="HTH_CROC1"/>
    <property type="match status" value="1"/>
</dbReference>
<protein>
    <submittedName>
        <fullName evidence="2">Helix-turn-helix domain-containing protein</fullName>
    </submittedName>
</protein>
<evidence type="ECO:0000313" key="2">
    <source>
        <dbReference type="EMBL" id="QED28002.1"/>
    </source>
</evidence>
<dbReference type="OrthoDB" id="5420607at2"/>
<accession>A0A5B8XQ38</accession>
<dbReference type="InterPro" id="IPR010982">
    <property type="entry name" value="Lambda_DNA-bd_dom_sf"/>
</dbReference>
<evidence type="ECO:0000313" key="3">
    <source>
        <dbReference type="Proteomes" id="UP000321595"/>
    </source>
</evidence>
<dbReference type="AlphaFoldDB" id="A0A5B8XQ38"/>
<reference evidence="2 3" key="1">
    <citation type="submission" date="2019-08" db="EMBL/GenBank/DDBJ databases">
        <authorList>
            <person name="Liang Q."/>
        </authorList>
    </citation>
    <scope>NUCLEOTIDE SEQUENCE [LARGE SCALE GENOMIC DNA]</scope>
    <source>
        <strain evidence="2 3">V1718</strain>
    </source>
</reference>
<dbReference type="Gene3D" id="1.10.260.40">
    <property type="entry name" value="lambda repressor-like DNA-binding domains"/>
    <property type="match status" value="1"/>
</dbReference>
<organism evidence="2 3">
    <name type="scientific">Microvenator marinus</name>
    <dbReference type="NCBI Taxonomy" id="2600177"/>
    <lineage>
        <taxon>Bacteria</taxon>
        <taxon>Deltaproteobacteria</taxon>
        <taxon>Bradymonadales</taxon>
        <taxon>Microvenatoraceae</taxon>
        <taxon>Microvenator</taxon>
    </lineage>
</organism>
<dbReference type="EMBL" id="CP042467">
    <property type="protein sequence ID" value="QED28002.1"/>
    <property type="molecule type" value="Genomic_DNA"/>
</dbReference>
<dbReference type="Pfam" id="PF01381">
    <property type="entry name" value="HTH_3"/>
    <property type="match status" value="1"/>
</dbReference>
<evidence type="ECO:0000259" key="1">
    <source>
        <dbReference type="PROSITE" id="PS50943"/>
    </source>
</evidence>
<dbReference type="SUPFAM" id="SSF47413">
    <property type="entry name" value="lambda repressor-like DNA-binding domains"/>
    <property type="match status" value="1"/>
</dbReference>
<sequence>MYMKKRAYSKYTLEAINLLAAQIKLGRKERGWTEEETAERAGISRTTLRKIEQGDPGCALGLVFEVATLVGIKLFDDPVPIRTQLQHAEDKIALLPQRIRIPEVDDDF</sequence>
<dbReference type="KEGG" id="bbae:FRD01_12300"/>
<dbReference type="Proteomes" id="UP000321595">
    <property type="component" value="Chromosome"/>
</dbReference>
<feature type="domain" description="HTH cro/C1-type" evidence="1">
    <location>
        <begin position="23"/>
        <end position="54"/>
    </location>
</feature>
<gene>
    <name evidence="2" type="ORF">FRD01_12300</name>
</gene>
<proteinExistence type="predicted"/>